<dbReference type="AlphaFoldDB" id="A0A1W1H9P4"/>
<dbReference type="EMBL" id="FWEV01000083">
    <property type="protein sequence ID" value="SLM29210.1"/>
    <property type="molecule type" value="Genomic_DNA"/>
</dbReference>
<dbReference type="Proteomes" id="UP000191931">
    <property type="component" value="Unassembled WGS sequence"/>
</dbReference>
<accession>A0A1W1H9P4</accession>
<keyword evidence="2" id="KW-1185">Reference proteome</keyword>
<gene>
    <name evidence="1" type="ORF">MTBBW1_1730008</name>
</gene>
<evidence type="ECO:0000313" key="2">
    <source>
        <dbReference type="Proteomes" id="UP000191931"/>
    </source>
</evidence>
<organism evidence="1 2">
    <name type="scientific">Desulfamplus magnetovallimortis</name>
    <dbReference type="NCBI Taxonomy" id="1246637"/>
    <lineage>
        <taxon>Bacteria</taxon>
        <taxon>Pseudomonadati</taxon>
        <taxon>Thermodesulfobacteriota</taxon>
        <taxon>Desulfobacteria</taxon>
        <taxon>Desulfobacterales</taxon>
        <taxon>Desulfobacteraceae</taxon>
        <taxon>Desulfamplus</taxon>
    </lineage>
</organism>
<protein>
    <submittedName>
        <fullName evidence="1">Uncharacterized protein</fullName>
    </submittedName>
</protein>
<name>A0A1W1H9P4_9BACT</name>
<reference evidence="1 2" key="1">
    <citation type="submission" date="2017-03" db="EMBL/GenBank/DDBJ databases">
        <authorList>
            <person name="Afonso C.L."/>
            <person name="Miller P.J."/>
            <person name="Scott M.A."/>
            <person name="Spackman E."/>
            <person name="Goraichik I."/>
            <person name="Dimitrov K.M."/>
            <person name="Suarez D.L."/>
            <person name="Swayne D.E."/>
        </authorList>
    </citation>
    <scope>NUCLEOTIDE SEQUENCE [LARGE SCALE GENOMIC DNA]</scope>
    <source>
        <strain evidence="1">PRJEB14757</strain>
    </source>
</reference>
<evidence type="ECO:0000313" key="1">
    <source>
        <dbReference type="EMBL" id="SLM29210.1"/>
    </source>
</evidence>
<sequence length="41" mass="4821">MNICVNNCVLKYFRSLDGNILNKILKVNHPHVNCIKNFYAR</sequence>
<proteinExistence type="predicted"/>